<accession>A0A813DJQ9</accession>
<evidence type="ECO:0000256" key="1">
    <source>
        <dbReference type="ARBA" id="ARBA00000885"/>
    </source>
</evidence>
<dbReference type="Gene3D" id="3.30.2410.10">
    <property type="entry name" value="Hect, E3 ligase catalytic domain"/>
    <property type="match status" value="1"/>
</dbReference>
<feature type="non-terminal residue" evidence="7">
    <location>
        <position position="1"/>
    </location>
</feature>
<dbReference type="SMART" id="SM00119">
    <property type="entry name" value="HECTc"/>
    <property type="match status" value="1"/>
</dbReference>
<evidence type="ECO:0000256" key="2">
    <source>
        <dbReference type="ARBA" id="ARBA00012485"/>
    </source>
</evidence>
<dbReference type="SUPFAM" id="SSF56204">
    <property type="entry name" value="Hect, E3 ligase catalytic domain"/>
    <property type="match status" value="1"/>
</dbReference>
<dbReference type="OrthoDB" id="409931at2759"/>
<dbReference type="InterPro" id="IPR000569">
    <property type="entry name" value="HECT_dom"/>
</dbReference>
<sequence length="328" mass="36509">VRRQHLLSDFCGQLWWRLCNLPQCLSVPLSVVFVGELGIDAGGLRKECLQLVLRQLCELTSLFTELEELPGLLWFKPTADYWNKGFIPQGDEGHDIEWSKHLPEIAGAIVGLAAFNSIYLDLRLHPSIYRFFVQRSVQSNFEDLRAMHPTLHRSLVSLKKADIRSMELSWSVRLPGASTDVDLSRGEQVDPVKPGLELEQFASAYAEAALVGGVRFQLEGFVRTAVAGMAVGPAYSLCSAHDLELLVCGLPDIGNFRELEASCTYSNGLTAESATVRFFWQVVHEMAEIWKRKLLLFCTGSDRVPILGLKALGFVVSYSSADLDHLPT</sequence>
<keyword evidence="8" id="KW-1185">Reference proteome</keyword>
<evidence type="ECO:0000313" key="8">
    <source>
        <dbReference type="Proteomes" id="UP000654075"/>
    </source>
</evidence>
<protein>
    <recommendedName>
        <fullName evidence="2">HECT-type E3 ubiquitin transferase</fullName>
        <ecNumber evidence="2">2.3.2.26</ecNumber>
    </recommendedName>
</protein>
<dbReference type="PROSITE" id="PS50237">
    <property type="entry name" value="HECT"/>
    <property type="match status" value="1"/>
</dbReference>
<dbReference type="InterPro" id="IPR044611">
    <property type="entry name" value="E3A/B/C-like"/>
</dbReference>
<feature type="non-terminal residue" evidence="7">
    <location>
        <position position="328"/>
    </location>
</feature>
<evidence type="ECO:0000313" key="7">
    <source>
        <dbReference type="EMBL" id="CAE8585827.1"/>
    </source>
</evidence>
<keyword evidence="3" id="KW-0808">Transferase</keyword>
<comment type="caution">
    <text evidence="7">The sequence shown here is derived from an EMBL/GenBank/DDBJ whole genome shotgun (WGS) entry which is preliminary data.</text>
</comment>
<dbReference type="Gene3D" id="3.90.1750.10">
    <property type="entry name" value="Hect, E3 ligase catalytic domains"/>
    <property type="match status" value="1"/>
</dbReference>
<dbReference type="PANTHER" id="PTHR45700:SF8">
    <property type="entry name" value="HECT-TYPE E3 UBIQUITIN TRANSFERASE"/>
    <property type="match status" value="1"/>
</dbReference>
<evidence type="ECO:0000256" key="4">
    <source>
        <dbReference type="ARBA" id="ARBA00022786"/>
    </source>
</evidence>
<comment type="caution">
    <text evidence="5">Lacks conserved residue(s) required for the propagation of feature annotation.</text>
</comment>
<dbReference type="Pfam" id="PF00632">
    <property type="entry name" value="HECT"/>
    <property type="match status" value="1"/>
</dbReference>
<feature type="domain" description="HECT" evidence="6">
    <location>
        <begin position="21"/>
        <end position="328"/>
    </location>
</feature>
<gene>
    <name evidence="7" type="ORF">PGLA1383_LOCUS4729</name>
</gene>
<organism evidence="7 8">
    <name type="scientific">Polarella glacialis</name>
    <name type="common">Dinoflagellate</name>
    <dbReference type="NCBI Taxonomy" id="89957"/>
    <lineage>
        <taxon>Eukaryota</taxon>
        <taxon>Sar</taxon>
        <taxon>Alveolata</taxon>
        <taxon>Dinophyceae</taxon>
        <taxon>Suessiales</taxon>
        <taxon>Suessiaceae</taxon>
        <taxon>Polarella</taxon>
    </lineage>
</organism>
<keyword evidence="4 5" id="KW-0833">Ubl conjugation pathway</keyword>
<reference evidence="7" key="1">
    <citation type="submission" date="2021-02" db="EMBL/GenBank/DDBJ databases">
        <authorList>
            <person name="Dougan E. K."/>
            <person name="Rhodes N."/>
            <person name="Thang M."/>
            <person name="Chan C."/>
        </authorList>
    </citation>
    <scope>NUCLEOTIDE SEQUENCE</scope>
</reference>
<dbReference type="PANTHER" id="PTHR45700">
    <property type="entry name" value="UBIQUITIN-PROTEIN LIGASE E3C"/>
    <property type="match status" value="1"/>
</dbReference>
<dbReference type="Gene3D" id="3.30.2160.10">
    <property type="entry name" value="Hect, E3 ligase catalytic domain"/>
    <property type="match status" value="1"/>
</dbReference>
<dbReference type="InterPro" id="IPR035983">
    <property type="entry name" value="Hect_E3_ubiquitin_ligase"/>
</dbReference>
<evidence type="ECO:0000256" key="5">
    <source>
        <dbReference type="PROSITE-ProRule" id="PRU00104"/>
    </source>
</evidence>
<dbReference type="GO" id="GO:0061630">
    <property type="term" value="F:ubiquitin protein ligase activity"/>
    <property type="evidence" value="ECO:0007669"/>
    <property type="project" value="UniProtKB-EC"/>
</dbReference>
<comment type="catalytic activity">
    <reaction evidence="1">
        <text>S-ubiquitinyl-[E2 ubiquitin-conjugating enzyme]-L-cysteine + [acceptor protein]-L-lysine = [E2 ubiquitin-conjugating enzyme]-L-cysteine + N(6)-ubiquitinyl-[acceptor protein]-L-lysine.</text>
        <dbReference type="EC" id="2.3.2.26"/>
    </reaction>
</comment>
<dbReference type="EC" id="2.3.2.26" evidence="2"/>
<evidence type="ECO:0000259" key="6">
    <source>
        <dbReference type="PROSITE" id="PS50237"/>
    </source>
</evidence>
<name>A0A813DJQ9_POLGL</name>
<dbReference type="EMBL" id="CAJNNV010001785">
    <property type="protein sequence ID" value="CAE8585827.1"/>
    <property type="molecule type" value="Genomic_DNA"/>
</dbReference>
<dbReference type="GO" id="GO:0000209">
    <property type="term" value="P:protein polyubiquitination"/>
    <property type="evidence" value="ECO:0007669"/>
    <property type="project" value="InterPro"/>
</dbReference>
<evidence type="ECO:0000256" key="3">
    <source>
        <dbReference type="ARBA" id="ARBA00022679"/>
    </source>
</evidence>
<dbReference type="AlphaFoldDB" id="A0A813DJQ9"/>
<proteinExistence type="predicted"/>
<dbReference type="Proteomes" id="UP000654075">
    <property type="component" value="Unassembled WGS sequence"/>
</dbReference>